<dbReference type="EMBL" id="CBSW010000305">
    <property type="protein sequence ID" value="CDG99431.1"/>
    <property type="molecule type" value="Genomic_DNA"/>
</dbReference>
<dbReference type="InterPro" id="IPR013149">
    <property type="entry name" value="ADH-like_C"/>
</dbReference>
<accession>A0A077NBF7</accession>
<dbReference type="AlphaFoldDB" id="A0A077NBF7"/>
<dbReference type="Gene3D" id="3.90.180.10">
    <property type="entry name" value="Medium-chain alcohol dehydrogenases, catalytic domain"/>
    <property type="match status" value="1"/>
</dbReference>
<evidence type="ECO:0000313" key="4">
    <source>
        <dbReference type="EMBL" id="CDG99431.1"/>
    </source>
</evidence>
<proteinExistence type="predicted"/>
<dbReference type="SUPFAM" id="SSF51735">
    <property type="entry name" value="NAD(P)-binding Rossmann-fold domains"/>
    <property type="match status" value="1"/>
</dbReference>
<dbReference type="InterPro" id="IPR011032">
    <property type="entry name" value="GroES-like_sf"/>
</dbReference>
<evidence type="ECO:0000259" key="2">
    <source>
        <dbReference type="Pfam" id="PF00107"/>
    </source>
</evidence>
<dbReference type="Proteomes" id="UP000028511">
    <property type="component" value="Unassembled WGS sequence"/>
</dbReference>
<dbReference type="Pfam" id="PF00107">
    <property type="entry name" value="ADH_zinc_N"/>
    <property type="match status" value="1"/>
</dbReference>
<protein>
    <submittedName>
        <fullName evidence="4">Threonine dehydrogenase family Zn-dependent dehydrogenase</fullName>
    </submittedName>
</protein>
<dbReference type="RefSeq" id="WP_038208758.1">
    <property type="nucleotide sequence ID" value="NZ_CAWLWN010000088.1"/>
</dbReference>
<feature type="domain" description="Alcohol dehydrogenase-like N-terminal" evidence="3">
    <location>
        <begin position="30"/>
        <end position="116"/>
    </location>
</feature>
<dbReference type="SUPFAM" id="SSF50129">
    <property type="entry name" value="GroES-like"/>
    <property type="match status" value="1"/>
</dbReference>
<dbReference type="InterPro" id="IPR013154">
    <property type="entry name" value="ADH-like_N"/>
</dbReference>
<dbReference type="PANTHER" id="PTHR43401:SF2">
    <property type="entry name" value="L-THREONINE 3-DEHYDROGENASE"/>
    <property type="match status" value="1"/>
</dbReference>
<keyword evidence="1" id="KW-0560">Oxidoreductase</keyword>
<dbReference type="GO" id="GO:0016491">
    <property type="term" value="F:oxidoreductase activity"/>
    <property type="evidence" value="ECO:0007669"/>
    <property type="project" value="UniProtKB-KW"/>
</dbReference>
<dbReference type="InterPro" id="IPR036291">
    <property type="entry name" value="NAD(P)-bd_dom_sf"/>
</dbReference>
<evidence type="ECO:0000256" key="1">
    <source>
        <dbReference type="ARBA" id="ARBA00023002"/>
    </source>
</evidence>
<dbReference type="PANTHER" id="PTHR43401">
    <property type="entry name" value="L-THREONINE 3-DEHYDROGENASE"/>
    <property type="match status" value="1"/>
</dbReference>
<name>A0A077NBF7_XENBV</name>
<gene>
    <name evidence="4" type="ORF">XBP1_960032</name>
</gene>
<sequence length="322" mass="35807">MAALVLIERNQFRYIEDMPDSNTKWPAWEVYRVGICRTDVNLTHNPARTNTVLGHEVVCRDGHGQYYALNNEINCGECDYCLEGKTSHCRHMRELGVNEHGGFASKIHAPVNNLVPFTCTDHRIGVLIEPLACAIHGIKRLDTVLNTQSEIKVLVQGSGISGKLITYLLHTLYPALELTLYDVQADAMAWAESYPAIQRITEILQEHFHVAIECSGSQQGLADCFHAVRRGGILMIYGVPLAEATFSFSPNELMTREINLVTSLAGCDRETFCQSRDTVVAHQPFFSTLLGKTIGLKALEKELLHFSPILGTKTLVDPLSTI</sequence>
<organism evidence="4">
    <name type="scientific">Xenorhabdus bovienii str. puntauvense</name>
    <dbReference type="NCBI Taxonomy" id="1398201"/>
    <lineage>
        <taxon>Bacteria</taxon>
        <taxon>Pseudomonadati</taxon>
        <taxon>Pseudomonadota</taxon>
        <taxon>Gammaproteobacteria</taxon>
        <taxon>Enterobacterales</taxon>
        <taxon>Morganellaceae</taxon>
        <taxon>Xenorhabdus</taxon>
    </lineage>
</organism>
<dbReference type="InterPro" id="IPR050129">
    <property type="entry name" value="Zn_alcohol_dh"/>
</dbReference>
<reference evidence="4" key="1">
    <citation type="submission" date="2013-07" db="EMBL/GenBank/DDBJ databases">
        <title>Sub-species coevolution in mutualistic symbiosis.</title>
        <authorList>
            <person name="Murfin K."/>
            <person name="Klassen J."/>
            <person name="Lee M."/>
            <person name="Forst S."/>
            <person name="Stock P."/>
            <person name="Goodrich-Blair H."/>
        </authorList>
    </citation>
    <scope>NUCLEOTIDE SEQUENCE [LARGE SCALE GENOMIC DNA]</scope>
    <source>
        <strain evidence="4">Puntauvense</strain>
    </source>
</reference>
<evidence type="ECO:0000259" key="3">
    <source>
        <dbReference type="Pfam" id="PF08240"/>
    </source>
</evidence>
<dbReference type="HOGENOM" id="CLU_846461_0_0_6"/>
<dbReference type="Pfam" id="PF08240">
    <property type="entry name" value="ADH_N"/>
    <property type="match status" value="1"/>
</dbReference>
<dbReference type="Gene3D" id="3.40.50.720">
    <property type="entry name" value="NAD(P)-binding Rossmann-like Domain"/>
    <property type="match status" value="1"/>
</dbReference>
<comment type="caution">
    <text evidence="4">The sequence shown here is derived from an EMBL/GenBank/DDBJ whole genome shotgun (WGS) entry which is preliminary data.</text>
</comment>
<feature type="domain" description="Alcohol dehydrogenase-like C-terminal" evidence="2">
    <location>
        <begin position="196"/>
        <end position="272"/>
    </location>
</feature>